<dbReference type="Proteomes" id="UP000679307">
    <property type="component" value="Chromosome"/>
</dbReference>
<evidence type="ECO:0000313" key="2">
    <source>
        <dbReference type="Proteomes" id="UP000679307"/>
    </source>
</evidence>
<proteinExistence type="predicted"/>
<protein>
    <recommendedName>
        <fullName evidence="3">Helix-turn-helix domain-containing protein</fullName>
    </recommendedName>
</protein>
<evidence type="ECO:0000313" key="1">
    <source>
        <dbReference type="EMBL" id="QVT81207.1"/>
    </source>
</evidence>
<sequence length="145" mass="16051">MKTLAEARLKRVRALELAGQGASYDAIAEAVGYAHRGSAHRAVFKALDEREVEDVETLRRIEGERLDSLLAALWSKIQDGEIEAILTALRITDRRIRLLGLDRKAASSESDTGFAALVVDTTEGAERATMSQVVRWSERDRSVPM</sequence>
<gene>
    <name evidence="1" type="ORF">ENKNEFLB_03615</name>
</gene>
<evidence type="ECO:0008006" key="3">
    <source>
        <dbReference type="Google" id="ProtNLM"/>
    </source>
</evidence>
<keyword evidence="2" id="KW-1185">Reference proteome</keyword>
<name>A0ABX8EKZ6_9ACTN</name>
<reference evidence="1 2" key="1">
    <citation type="submission" date="2021-05" db="EMBL/GenBank/DDBJ databases">
        <title>Complete genome of Nocardioides aquaticus KCTC 9944T isolated from meromictic and hypersaline Ekho Lake, Antarctica.</title>
        <authorList>
            <person name="Hwang K."/>
            <person name="Kim K.M."/>
            <person name="Choe H."/>
        </authorList>
    </citation>
    <scope>NUCLEOTIDE SEQUENCE [LARGE SCALE GENOMIC DNA]</scope>
    <source>
        <strain evidence="1 2">KCTC 9944</strain>
    </source>
</reference>
<dbReference type="EMBL" id="CP075371">
    <property type="protein sequence ID" value="QVT81207.1"/>
    <property type="molecule type" value="Genomic_DNA"/>
</dbReference>
<dbReference type="RefSeq" id="WP_214056612.1">
    <property type="nucleotide sequence ID" value="NZ_BAAAHS010000295.1"/>
</dbReference>
<accession>A0ABX8EKZ6</accession>
<organism evidence="1 2">
    <name type="scientific">Nocardioides aquaticus</name>
    <dbReference type="NCBI Taxonomy" id="160826"/>
    <lineage>
        <taxon>Bacteria</taxon>
        <taxon>Bacillati</taxon>
        <taxon>Actinomycetota</taxon>
        <taxon>Actinomycetes</taxon>
        <taxon>Propionibacteriales</taxon>
        <taxon>Nocardioidaceae</taxon>
        <taxon>Nocardioides</taxon>
    </lineage>
</organism>